<reference evidence="1" key="1">
    <citation type="submission" date="2022-02" db="EMBL/GenBank/DDBJ databases">
        <authorList>
            <person name="King R."/>
        </authorList>
    </citation>
    <scope>NUCLEOTIDE SEQUENCE</scope>
</reference>
<evidence type="ECO:0008006" key="3">
    <source>
        <dbReference type="Google" id="ProtNLM"/>
    </source>
</evidence>
<accession>A0A9P0J9W5</accession>
<sequence>MNTYQWSAADRQCIDQITGLLYQIKDPGHLSNVHDWVMKLTSGEPNDRKSDYLRLLEYALKSDDGRVGVREPFTSPPPDDLLSDPTGWLPSSVVDGECELQRYAAGGSCGGGVDAPDEGSPGEALADLLCRTDSGATPVEKFVADAGPLTCDRGALMSTVAAEWLGKFSRTAGAVFDERTQKLCDALAKEQVALMLRYRTNAQRMITRAQILQDHVRELMPTFQYDEYLKHGDGHVIKVLRAKTGAAGPDAEDAAPASDDDDLDDAAMQQKKMMCALQWLRSEVERADCENVRLVERYDAVVAAIVVASNKKIANDCRAKARKLEVQTELTEVRKEAVKQEALIDCYIGKMSL</sequence>
<proteinExistence type="predicted"/>
<keyword evidence="2" id="KW-1185">Reference proteome</keyword>
<dbReference type="AlphaFoldDB" id="A0A9P0J9W5"/>
<name>A0A9P0J9W5_APHGO</name>
<protein>
    <recommendedName>
        <fullName evidence="3">DUF4485 domain-containing protein</fullName>
    </recommendedName>
</protein>
<dbReference type="Proteomes" id="UP001154329">
    <property type="component" value="Chromosome 3"/>
</dbReference>
<reference evidence="1" key="2">
    <citation type="submission" date="2022-10" db="EMBL/GenBank/DDBJ databases">
        <authorList>
            <consortium name="ENA_rothamsted_submissions"/>
            <consortium name="culmorum"/>
            <person name="King R."/>
        </authorList>
    </citation>
    <scope>NUCLEOTIDE SEQUENCE</scope>
</reference>
<organism evidence="1 2">
    <name type="scientific">Aphis gossypii</name>
    <name type="common">Cotton aphid</name>
    <dbReference type="NCBI Taxonomy" id="80765"/>
    <lineage>
        <taxon>Eukaryota</taxon>
        <taxon>Metazoa</taxon>
        <taxon>Ecdysozoa</taxon>
        <taxon>Arthropoda</taxon>
        <taxon>Hexapoda</taxon>
        <taxon>Insecta</taxon>
        <taxon>Pterygota</taxon>
        <taxon>Neoptera</taxon>
        <taxon>Paraneoptera</taxon>
        <taxon>Hemiptera</taxon>
        <taxon>Sternorrhyncha</taxon>
        <taxon>Aphidomorpha</taxon>
        <taxon>Aphidoidea</taxon>
        <taxon>Aphididae</taxon>
        <taxon>Aphidini</taxon>
        <taxon>Aphis</taxon>
        <taxon>Aphis</taxon>
    </lineage>
</organism>
<dbReference type="EMBL" id="OU899036">
    <property type="protein sequence ID" value="CAH1732187.1"/>
    <property type="molecule type" value="Genomic_DNA"/>
</dbReference>
<gene>
    <name evidence="1" type="ORF">APHIGO_LOCUS8731</name>
</gene>
<evidence type="ECO:0000313" key="1">
    <source>
        <dbReference type="EMBL" id="CAH1732187.1"/>
    </source>
</evidence>
<evidence type="ECO:0000313" key="2">
    <source>
        <dbReference type="Proteomes" id="UP001154329"/>
    </source>
</evidence>